<organism evidence="2 3">
    <name type="scientific">Acaulospora morrowiae</name>
    <dbReference type="NCBI Taxonomy" id="94023"/>
    <lineage>
        <taxon>Eukaryota</taxon>
        <taxon>Fungi</taxon>
        <taxon>Fungi incertae sedis</taxon>
        <taxon>Mucoromycota</taxon>
        <taxon>Glomeromycotina</taxon>
        <taxon>Glomeromycetes</taxon>
        <taxon>Diversisporales</taxon>
        <taxon>Acaulosporaceae</taxon>
        <taxon>Acaulospora</taxon>
    </lineage>
</organism>
<dbReference type="EMBL" id="CAJVPV010008353">
    <property type="protein sequence ID" value="CAG8629744.1"/>
    <property type="molecule type" value="Genomic_DNA"/>
</dbReference>
<evidence type="ECO:0000259" key="1">
    <source>
        <dbReference type="Pfam" id="PF23613"/>
    </source>
</evidence>
<gene>
    <name evidence="2" type="ORF">AMORRO_LOCUS9031</name>
</gene>
<dbReference type="InterPro" id="IPR056591">
    <property type="entry name" value="ELP3-like_N"/>
</dbReference>
<dbReference type="Proteomes" id="UP000789342">
    <property type="component" value="Unassembled WGS sequence"/>
</dbReference>
<keyword evidence="3" id="KW-1185">Reference proteome</keyword>
<accession>A0A9N9DB03</accession>
<dbReference type="Pfam" id="PF23613">
    <property type="entry name" value="ELP3_N"/>
    <property type="match status" value="1"/>
</dbReference>
<dbReference type="OrthoDB" id="2348261at2759"/>
<reference evidence="2" key="1">
    <citation type="submission" date="2021-06" db="EMBL/GenBank/DDBJ databases">
        <authorList>
            <person name="Kallberg Y."/>
            <person name="Tangrot J."/>
            <person name="Rosling A."/>
        </authorList>
    </citation>
    <scope>NUCLEOTIDE SEQUENCE</scope>
    <source>
        <strain evidence="2">CL551</strain>
    </source>
</reference>
<evidence type="ECO:0000313" key="3">
    <source>
        <dbReference type="Proteomes" id="UP000789342"/>
    </source>
</evidence>
<protein>
    <submittedName>
        <fullName evidence="2">7101_t:CDS:1</fullName>
    </submittedName>
</protein>
<comment type="caution">
    <text evidence="2">The sequence shown here is derived from an EMBL/GenBank/DDBJ whole genome shotgun (WGS) entry which is preliminary data.</text>
</comment>
<feature type="non-terminal residue" evidence="2">
    <location>
        <position position="41"/>
    </location>
</feature>
<feature type="domain" description="ELP3-like N-terminal" evidence="1">
    <location>
        <begin position="16"/>
        <end position="40"/>
    </location>
</feature>
<name>A0A9N9DB03_9GLOM</name>
<proteinExistence type="predicted"/>
<dbReference type="AlphaFoldDB" id="A0A9N9DB03"/>
<sequence>MASAKSKKGPTQAELMVKACSEIINELIKAHESNKDVNLNG</sequence>
<evidence type="ECO:0000313" key="2">
    <source>
        <dbReference type="EMBL" id="CAG8629744.1"/>
    </source>
</evidence>